<dbReference type="Proteomes" id="UP000290288">
    <property type="component" value="Unassembled WGS sequence"/>
</dbReference>
<proteinExistence type="predicted"/>
<comment type="caution">
    <text evidence="2">The sequence shown here is derived from an EMBL/GenBank/DDBJ whole genome shotgun (WGS) entry which is preliminary data.</text>
</comment>
<feature type="region of interest" description="Disordered" evidence="1">
    <location>
        <begin position="43"/>
        <end position="65"/>
    </location>
</feature>
<evidence type="ECO:0000313" key="2">
    <source>
        <dbReference type="EMBL" id="RXW18800.1"/>
    </source>
</evidence>
<evidence type="ECO:0000256" key="1">
    <source>
        <dbReference type="SAM" id="MobiDB-lite"/>
    </source>
</evidence>
<accession>A0A4Q2DG45</accession>
<dbReference type="OrthoDB" id="2322499at2759"/>
<evidence type="ECO:0000313" key="3">
    <source>
        <dbReference type="Proteomes" id="UP000290288"/>
    </source>
</evidence>
<dbReference type="EMBL" id="SDEE01000240">
    <property type="protein sequence ID" value="RXW18800.1"/>
    <property type="molecule type" value="Genomic_DNA"/>
</dbReference>
<organism evidence="2 3">
    <name type="scientific">Candolleomyces aberdarensis</name>
    <dbReference type="NCBI Taxonomy" id="2316362"/>
    <lineage>
        <taxon>Eukaryota</taxon>
        <taxon>Fungi</taxon>
        <taxon>Dikarya</taxon>
        <taxon>Basidiomycota</taxon>
        <taxon>Agaricomycotina</taxon>
        <taxon>Agaricomycetes</taxon>
        <taxon>Agaricomycetidae</taxon>
        <taxon>Agaricales</taxon>
        <taxon>Agaricineae</taxon>
        <taxon>Psathyrellaceae</taxon>
        <taxon>Candolleomyces</taxon>
    </lineage>
</organism>
<protein>
    <recommendedName>
        <fullName evidence="4">F-box domain-containing protein</fullName>
    </recommendedName>
</protein>
<gene>
    <name evidence="2" type="ORF">EST38_g7053</name>
</gene>
<name>A0A4Q2DG45_9AGAR</name>
<sequence length="558" mass="64262">MAISQCVPLHQEQSAADLHRSSNILGNRALNCENDAQTSLDRDQAKKSQESIGVSTNPKLGFQNPPLSTNQKDIDYAHASTTFIIPDATGGMDSSPGWFMNRDWFKNVCNYLETRDLMNLTPVSRLSRKVMLSEELEGIWRALRKRRGIPPPRTDISEYRWASLLYGSECEACWRRSAKLIDWYALRRTCFKCRQTMVHHQTNRESSNLDLLQYVQPTQRLANSITPQGNDVRLYYWDVDVDAIVELWQEHQDAIKRREPYSLLKDAEWKQERKAAINYNNQVSGQKPALNFFSPSFAILTYLSTKMARIYYDWSNRNGGMRRVIYQYLIDERIDILKKLYHKHLAHTMKPSDRVLYPNFGFFQQMPGLVSNLVESEDDVPVTEKYFRPLIAKFKEVITRTLREFERRLLTAIPLDDQTGCKIDPLQLARFVFQCERSGSADHAGGCVDSEILIGWPMIVGHCCGLDSFKVEVPPHGSHVYVPRQGKIVLNEDASYIASFLISVAGLDFRTTTIEEMDKLDLYFIFDSGKAITGRHVFSWRNAVYIYIFSSTRPCANL</sequence>
<dbReference type="AlphaFoldDB" id="A0A4Q2DG45"/>
<evidence type="ECO:0008006" key="4">
    <source>
        <dbReference type="Google" id="ProtNLM"/>
    </source>
</evidence>
<reference evidence="2 3" key="1">
    <citation type="submission" date="2019-01" db="EMBL/GenBank/DDBJ databases">
        <title>Draft genome sequence of Psathyrella aberdarensis IHI B618.</title>
        <authorList>
            <person name="Buettner E."/>
            <person name="Kellner H."/>
        </authorList>
    </citation>
    <scope>NUCLEOTIDE SEQUENCE [LARGE SCALE GENOMIC DNA]</scope>
    <source>
        <strain evidence="2 3">IHI B618</strain>
    </source>
</reference>
<keyword evidence="3" id="KW-1185">Reference proteome</keyword>